<evidence type="ECO:0000313" key="1">
    <source>
        <dbReference type="EMBL" id="TEB12505.1"/>
    </source>
</evidence>
<dbReference type="Proteomes" id="UP000297597">
    <property type="component" value="Unassembled WGS sequence"/>
</dbReference>
<comment type="caution">
    <text evidence="1">The sequence shown here is derived from an EMBL/GenBank/DDBJ whole genome shotgun (WGS) entry which is preliminary data.</text>
</comment>
<evidence type="ECO:0008006" key="3">
    <source>
        <dbReference type="Google" id="ProtNLM"/>
    </source>
</evidence>
<dbReference type="RefSeq" id="WP_134212716.1">
    <property type="nucleotide sequence ID" value="NZ_QFFZ01000006.1"/>
</dbReference>
<proteinExistence type="predicted"/>
<dbReference type="EMBL" id="QFFZ01000006">
    <property type="protein sequence ID" value="TEB12505.1"/>
    <property type="molecule type" value="Genomic_DNA"/>
</dbReference>
<protein>
    <recommendedName>
        <fullName evidence="3">YkgJ family cysteine cluster protein</fullName>
    </recommendedName>
</protein>
<evidence type="ECO:0000313" key="2">
    <source>
        <dbReference type="Proteomes" id="UP000297597"/>
    </source>
</evidence>
<name>A0A4Y7RU61_9FIRM</name>
<keyword evidence="2" id="KW-1185">Reference proteome</keyword>
<gene>
    <name evidence="1" type="ORF">Pmgp_00836</name>
</gene>
<dbReference type="AlphaFoldDB" id="A0A4Y7RU61"/>
<accession>A0A4Y7RU61</accession>
<dbReference type="InterPro" id="IPR005358">
    <property type="entry name" value="Puta_zinc/iron-chelating_dom"/>
</dbReference>
<organism evidence="1 2">
    <name type="scientific">Pelotomaculum propionicicum</name>
    <dbReference type="NCBI Taxonomy" id="258475"/>
    <lineage>
        <taxon>Bacteria</taxon>
        <taxon>Bacillati</taxon>
        <taxon>Bacillota</taxon>
        <taxon>Clostridia</taxon>
        <taxon>Eubacteriales</taxon>
        <taxon>Desulfotomaculaceae</taxon>
        <taxon>Pelotomaculum</taxon>
    </lineage>
</organism>
<reference evidence="1 2" key="1">
    <citation type="journal article" date="2018" name="Environ. Microbiol.">
        <title>Novel energy conservation strategies and behaviour of Pelotomaculum schinkii driving syntrophic propionate catabolism.</title>
        <authorList>
            <person name="Hidalgo-Ahumada C.A.P."/>
            <person name="Nobu M.K."/>
            <person name="Narihiro T."/>
            <person name="Tamaki H."/>
            <person name="Liu W.T."/>
            <person name="Kamagata Y."/>
            <person name="Stams A.J.M."/>
            <person name="Imachi H."/>
            <person name="Sousa D.Z."/>
        </authorList>
    </citation>
    <scope>NUCLEOTIDE SEQUENCE [LARGE SCALE GENOMIC DNA]</scope>
    <source>
        <strain evidence="1 2">MGP</strain>
    </source>
</reference>
<dbReference type="Pfam" id="PF03692">
    <property type="entry name" value="CxxCxxCC"/>
    <property type="match status" value="1"/>
</dbReference>
<sequence>MSDDKICFCGSMRRHKKCHPDISWESLAAKMLSLYAESDRLIDTHYSKNRVKPVCRKGCSECCSTVFSVSIVEFFLICREMIKFDHKRVALVKQRVLQSISYLNSKQPQLLDYFRSNHSGLDFKEMSLKVYELSKGVKIDCPFLTELTNRERICSVYNVRPLICRIAGTSFYSNDENMYICSHIGTNKTIMSSGPSTVDIWGSFIKEILTVTYNDAIYRGTVYPLIYWLYLALNELENLKIYLGGERHQKYFQMPYTKAKEKVLLGLS</sequence>
<dbReference type="OrthoDB" id="9810361at2"/>